<sequence>MQFTTRFLAILGAVLASQPVVHASSLVSRTVEKRATICNGYAELCERSYGSLAYVGTHNSYAVGVNQLSANQDHNITTQLNDGVRLLQVQAHLENGVIRLCHTSCQLFDGDTFEKYLGTVRTWLDANPNEVLSILIVNADNVPAGQYAAAYAATGLDSISYRPPNPALGYLEWPTLGELIDSNQRLVTFLSTTANQAEVPYLIDQFTNVWETAFNVVTSFDCNVNRQNGDPQNMLYLVNHYLDKLLLGQPVPFIERLNETNAASGPGSLGEQVERCSGQHGRPPNFLLVDFYEYGGGSVFQVASQINGVPYDPVTPVARPQPTSAGTQTSTPRGNNAQPFVQGSHLVALASLFVGSVIVAPFLVL</sequence>
<feature type="signal peptide" evidence="2">
    <location>
        <begin position="1"/>
        <end position="23"/>
    </location>
</feature>
<keyword evidence="2" id="KW-0732">Signal</keyword>
<dbReference type="OrthoDB" id="7984201at2759"/>
<dbReference type="Gene3D" id="3.20.20.190">
    <property type="entry name" value="Phosphatidylinositol (PI) phosphodiesterase"/>
    <property type="match status" value="1"/>
</dbReference>
<name>A0A5C3LG41_COPMA</name>
<dbReference type="EMBL" id="ML210146">
    <property type="protein sequence ID" value="TFK30856.1"/>
    <property type="molecule type" value="Genomic_DNA"/>
</dbReference>
<feature type="region of interest" description="Disordered" evidence="1">
    <location>
        <begin position="313"/>
        <end position="337"/>
    </location>
</feature>
<reference evidence="3 4" key="1">
    <citation type="journal article" date="2019" name="Nat. Ecol. Evol.">
        <title>Megaphylogeny resolves global patterns of mushroom evolution.</title>
        <authorList>
            <person name="Varga T."/>
            <person name="Krizsan K."/>
            <person name="Foldi C."/>
            <person name="Dima B."/>
            <person name="Sanchez-Garcia M."/>
            <person name="Sanchez-Ramirez S."/>
            <person name="Szollosi G.J."/>
            <person name="Szarkandi J.G."/>
            <person name="Papp V."/>
            <person name="Albert L."/>
            <person name="Andreopoulos W."/>
            <person name="Angelini C."/>
            <person name="Antonin V."/>
            <person name="Barry K.W."/>
            <person name="Bougher N.L."/>
            <person name="Buchanan P."/>
            <person name="Buyck B."/>
            <person name="Bense V."/>
            <person name="Catcheside P."/>
            <person name="Chovatia M."/>
            <person name="Cooper J."/>
            <person name="Damon W."/>
            <person name="Desjardin D."/>
            <person name="Finy P."/>
            <person name="Geml J."/>
            <person name="Haridas S."/>
            <person name="Hughes K."/>
            <person name="Justo A."/>
            <person name="Karasinski D."/>
            <person name="Kautmanova I."/>
            <person name="Kiss B."/>
            <person name="Kocsube S."/>
            <person name="Kotiranta H."/>
            <person name="LaButti K.M."/>
            <person name="Lechner B.E."/>
            <person name="Liimatainen K."/>
            <person name="Lipzen A."/>
            <person name="Lukacs Z."/>
            <person name="Mihaltcheva S."/>
            <person name="Morgado L.N."/>
            <person name="Niskanen T."/>
            <person name="Noordeloos M.E."/>
            <person name="Ohm R.A."/>
            <person name="Ortiz-Santana B."/>
            <person name="Ovrebo C."/>
            <person name="Racz N."/>
            <person name="Riley R."/>
            <person name="Savchenko A."/>
            <person name="Shiryaev A."/>
            <person name="Soop K."/>
            <person name="Spirin V."/>
            <person name="Szebenyi C."/>
            <person name="Tomsovsky M."/>
            <person name="Tulloss R.E."/>
            <person name="Uehling J."/>
            <person name="Grigoriev I.V."/>
            <person name="Vagvolgyi C."/>
            <person name="Papp T."/>
            <person name="Martin F.M."/>
            <person name="Miettinen O."/>
            <person name="Hibbett D.S."/>
            <person name="Nagy L.G."/>
        </authorList>
    </citation>
    <scope>NUCLEOTIDE SEQUENCE [LARGE SCALE GENOMIC DNA]</scope>
    <source>
        <strain evidence="3 4">CBS 121175</strain>
    </source>
</reference>
<dbReference type="Pfam" id="PF26146">
    <property type="entry name" value="PI-PLC_X"/>
    <property type="match status" value="1"/>
</dbReference>
<dbReference type="GO" id="GO:0006629">
    <property type="term" value="P:lipid metabolic process"/>
    <property type="evidence" value="ECO:0007669"/>
    <property type="project" value="InterPro"/>
</dbReference>
<evidence type="ECO:0000313" key="4">
    <source>
        <dbReference type="Proteomes" id="UP000307440"/>
    </source>
</evidence>
<keyword evidence="4" id="KW-1185">Reference proteome</keyword>
<protein>
    <submittedName>
        <fullName evidence="3">PLC-like phosphodiesterase</fullName>
    </submittedName>
</protein>
<dbReference type="PANTHER" id="PTHR13593:SF140">
    <property type="entry name" value="PLC-LIKE PHOSPHODIESTERASE"/>
    <property type="match status" value="1"/>
</dbReference>
<proteinExistence type="predicted"/>
<evidence type="ECO:0000313" key="3">
    <source>
        <dbReference type="EMBL" id="TFK30856.1"/>
    </source>
</evidence>
<feature type="chain" id="PRO_5022933849" evidence="2">
    <location>
        <begin position="24"/>
        <end position="365"/>
    </location>
</feature>
<dbReference type="Proteomes" id="UP000307440">
    <property type="component" value="Unassembled WGS sequence"/>
</dbReference>
<accession>A0A5C3LG41</accession>
<dbReference type="STRING" id="230819.A0A5C3LG41"/>
<dbReference type="PANTHER" id="PTHR13593">
    <property type="match status" value="1"/>
</dbReference>
<feature type="compositionally biased region" description="Polar residues" evidence="1">
    <location>
        <begin position="321"/>
        <end position="337"/>
    </location>
</feature>
<dbReference type="SUPFAM" id="SSF51695">
    <property type="entry name" value="PLC-like phosphodiesterases"/>
    <property type="match status" value="1"/>
</dbReference>
<dbReference type="AlphaFoldDB" id="A0A5C3LG41"/>
<dbReference type="GO" id="GO:0008081">
    <property type="term" value="F:phosphoric diester hydrolase activity"/>
    <property type="evidence" value="ECO:0007669"/>
    <property type="project" value="InterPro"/>
</dbReference>
<organism evidence="3 4">
    <name type="scientific">Coprinopsis marcescibilis</name>
    <name type="common">Agaric fungus</name>
    <name type="synonym">Psathyrella marcescibilis</name>
    <dbReference type="NCBI Taxonomy" id="230819"/>
    <lineage>
        <taxon>Eukaryota</taxon>
        <taxon>Fungi</taxon>
        <taxon>Dikarya</taxon>
        <taxon>Basidiomycota</taxon>
        <taxon>Agaricomycotina</taxon>
        <taxon>Agaricomycetes</taxon>
        <taxon>Agaricomycetidae</taxon>
        <taxon>Agaricales</taxon>
        <taxon>Agaricineae</taxon>
        <taxon>Psathyrellaceae</taxon>
        <taxon>Coprinopsis</taxon>
    </lineage>
</organism>
<gene>
    <name evidence="3" type="ORF">FA15DRAFT_662919</name>
</gene>
<dbReference type="InterPro" id="IPR017946">
    <property type="entry name" value="PLC-like_Pdiesterase_TIM-brl"/>
</dbReference>
<dbReference type="InterPro" id="IPR051057">
    <property type="entry name" value="PI-PLC_domain"/>
</dbReference>
<evidence type="ECO:0000256" key="1">
    <source>
        <dbReference type="SAM" id="MobiDB-lite"/>
    </source>
</evidence>
<evidence type="ECO:0000256" key="2">
    <source>
        <dbReference type="SAM" id="SignalP"/>
    </source>
</evidence>